<sequence>MQSVAGNFLPLTFRSSLNIMQRKEELNQIIKSIQLALFL</sequence>
<dbReference type="AlphaFoldDB" id="D4B703"/>
<protein>
    <submittedName>
        <fullName evidence="1">Uncharacterized protein</fullName>
    </submittedName>
</protein>
<proteinExistence type="predicted"/>
<evidence type="ECO:0000313" key="1">
    <source>
        <dbReference type="EMBL" id="EFE09933.1"/>
    </source>
</evidence>
<organism evidence="1 2">
    <name type="scientific">Citrobacter youngae ATCC 29220</name>
    <dbReference type="NCBI Taxonomy" id="500640"/>
    <lineage>
        <taxon>Bacteria</taxon>
        <taxon>Pseudomonadati</taxon>
        <taxon>Pseudomonadota</taxon>
        <taxon>Gammaproteobacteria</taxon>
        <taxon>Enterobacterales</taxon>
        <taxon>Enterobacteriaceae</taxon>
        <taxon>Citrobacter</taxon>
        <taxon>Citrobacter freundii complex</taxon>
    </lineage>
</organism>
<accession>D4B703</accession>
<name>D4B703_9ENTR</name>
<dbReference type="Proteomes" id="UP000003880">
    <property type="component" value="Unassembled WGS sequence"/>
</dbReference>
<gene>
    <name evidence="1" type="ORF">CIT292_06092</name>
</gene>
<dbReference type="HOGENOM" id="CLU_3306994_0_0_6"/>
<comment type="caution">
    <text evidence="1">The sequence shown here is derived from an EMBL/GenBank/DDBJ whole genome shotgun (WGS) entry which is preliminary data.</text>
</comment>
<evidence type="ECO:0000313" key="2">
    <source>
        <dbReference type="Proteomes" id="UP000003880"/>
    </source>
</evidence>
<dbReference type="EMBL" id="ABWL02000002">
    <property type="protein sequence ID" value="EFE09933.1"/>
    <property type="molecule type" value="Genomic_DNA"/>
</dbReference>
<reference evidence="1 2" key="1">
    <citation type="submission" date="2010-02" db="EMBL/GenBank/DDBJ databases">
        <authorList>
            <person name="Weinstock G."/>
            <person name="Sodergren E."/>
            <person name="Clifton S."/>
            <person name="Fulton L."/>
            <person name="Fulton B."/>
            <person name="Courtney L."/>
            <person name="Fronick C."/>
            <person name="Harrison M."/>
            <person name="Strong C."/>
            <person name="Farmer C."/>
            <person name="Delahaunty K."/>
            <person name="Markovic C."/>
            <person name="Hall O."/>
            <person name="Minx P."/>
            <person name="Tomlinson C."/>
            <person name="Mitreva M."/>
            <person name="Nelson J."/>
            <person name="Hou S."/>
            <person name="Wollam A."/>
            <person name="Pepin K.H."/>
            <person name="Johnson M."/>
            <person name="Bhonagiri V."/>
            <person name="Zhang X."/>
            <person name="Suruliraj S."/>
            <person name="Warren W."/>
            <person name="Chinwalla A."/>
            <person name="Mardis E.R."/>
            <person name="Wilson R.K."/>
        </authorList>
    </citation>
    <scope>NUCLEOTIDE SEQUENCE [LARGE SCALE GENOMIC DNA]</scope>
    <source>
        <strain evidence="1 2">ATCC 29220</strain>
    </source>
</reference>